<dbReference type="EMBL" id="ML743594">
    <property type="protein sequence ID" value="KAE8135396.1"/>
    <property type="molecule type" value="Genomic_DNA"/>
</dbReference>
<dbReference type="GO" id="GO:0005886">
    <property type="term" value="C:plasma membrane"/>
    <property type="evidence" value="ECO:0007669"/>
    <property type="project" value="TreeGrafter"/>
</dbReference>
<reference evidence="1 2" key="1">
    <citation type="submission" date="2019-04" db="EMBL/GenBank/DDBJ databases">
        <title>Friends and foes A comparative genomics study of 23 Aspergillus species from section Flavi.</title>
        <authorList>
            <consortium name="DOE Joint Genome Institute"/>
            <person name="Kjaerbolling I."/>
            <person name="Vesth T."/>
            <person name="Frisvad J.C."/>
            <person name="Nybo J.L."/>
            <person name="Theobald S."/>
            <person name="Kildgaard S."/>
            <person name="Isbrandt T."/>
            <person name="Kuo A."/>
            <person name="Sato A."/>
            <person name="Lyhne E.K."/>
            <person name="Kogle M.E."/>
            <person name="Wiebenga A."/>
            <person name="Kun R.S."/>
            <person name="Lubbers R.J."/>
            <person name="Makela M.R."/>
            <person name="Barry K."/>
            <person name="Chovatia M."/>
            <person name="Clum A."/>
            <person name="Daum C."/>
            <person name="Haridas S."/>
            <person name="He G."/>
            <person name="LaButti K."/>
            <person name="Lipzen A."/>
            <person name="Mondo S."/>
            <person name="Riley R."/>
            <person name="Salamov A."/>
            <person name="Simmons B.A."/>
            <person name="Magnuson J.K."/>
            <person name="Henrissat B."/>
            <person name="Mortensen U.H."/>
            <person name="Larsen T.O."/>
            <person name="Devries R.P."/>
            <person name="Grigoriev I.V."/>
            <person name="Machida M."/>
            <person name="Baker S.E."/>
            <person name="Andersen M.R."/>
        </authorList>
    </citation>
    <scope>NUCLEOTIDE SEQUENCE [LARGE SCALE GENOMIC DNA]</scope>
    <source>
        <strain evidence="1 2">CBS 117625</strain>
    </source>
</reference>
<evidence type="ECO:0000313" key="2">
    <source>
        <dbReference type="Proteomes" id="UP000325672"/>
    </source>
</evidence>
<dbReference type="Gene3D" id="3.40.50.620">
    <property type="entry name" value="HUPs"/>
    <property type="match status" value="1"/>
</dbReference>
<dbReference type="PANTHER" id="PTHR30336:SF20">
    <property type="entry name" value="DUF218 DOMAIN-CONTAINING PROTEIN"/>
    <property type="match status" value="1"/>
</dbReference>
<dbReference type="InterPro" id="IPR014729">
    <property type="entry name" value="Rossmann-like_a/b/a_fold"/>
</dbReference>
<protein>
    <submittedName>
        <fullName evidence="1">Uncharacterized protein</fullName>
    </submittedName>
</protein>
<dbReference type="Proteomes" id="UP000325672">
    <property type="component" value="Unassembled WGS sequence"/>
</dbReference>
<dbReference type="InterPro" id="IPR051599">
    <property type="entry name" value="Cell_Envelope_Assoc"/>
</dbReference>
<dbReference type="AlphaFoldDB" id="A0A5N6SL24"/>
<keyword evidence="2" id="KW-1185">Reference proteome</keyword>
<organism evidence="1 2">
    <name type="scientific">Aspergillus pseudotamarii</name>
    <dbReference type="NCBI Taxonomy" id="132259"/>
    <lineage>
        <taxon>Eukaryota</taxon>
        <taxon>Fungi</taxon>
        <taxon>Dikarya</taxon>
        <taxon>Ascomycota</taxon>
        <taxon>Pezizomycotina</taxon>
        <taxon>Eurotiomycetes</taxon>
        <taxon>Eurotiomycetidae</taxon>
        <taxon>Eurotiales</taxon>
        <taxon>Aspergillaceae</taxon>
        <taxon>Aspergillus</taxon>
        <taxon>Aspergillus subgen. Circumdati</taxon>
    </lineage>
</organism>
<dbReference type="OrthoDB" id="17725at2759"/>
<evidence type="ECO:0000313" key="1">
    <source>
        <dbReference type="EMBL" id="KAE8135396.1"/>
    </source>
</evidence>
<accession>A0A5N6SL24</accession>
<dbReference type="PANTHER" id="PTHR30336">
    <property type="entry name" value="INNER MEMBRANE PROTEIN, PROBABLE PERMEASE"/>
    <property type="match status" value="1"/>
</dbReference>
<sequence>MSSEATSAKDINIVAEYLGDQQIQDLSSSPSVDCIVICASAILYQAEHLFQVLQQRPSLSKCLVLCGGVGHSTHFMYDAVAQHPRFSRIAQDIHGLPEARILERILDTFFDRSAITEGGCMILVEDQSTNCGLNASLSRKVLDAADFQDLKTCIIIQDPTMMLRTKASLQKAYEDKLAPPSFMSCPIIVPHMQRSEALELTYQDLPLGNAWWSLDRFLELIMGEIPRLRDDERGYGPRGKGFIPHVEVPEHVEEAWSRLRVVSNTHR</sequence>
<dbReference type="GeneID" id="43635648"/>
<gene>
    <name evidence="1" type="ORF">BDV38DRAFT_141265</name>
</gene>
<dbReference type="RefSeq" id="XP_031911459.1">
    <property type="nucleotide sequence ID" value="XM_032051438.1"/>
</dbReference>
<proteinExistence type="predicted"/>
<dbReference type="Gene3D" id="1.10.3620.10">
    <property type="entry name" value="YdcF like domain"/>
    <property type="match status" value="1"/>
</dbReference>
<name>A0A5N6SL24_ASPPS</name>